<protein>
    <submittedName>
        <fullName evidence="2">Uncharacterized protein</fullName>
    </submittedName>
</protein>
<accession>A0A833SJT5</accession>
<gene>
    <name evidence="2" type="ORF">GN244_ATG19230</name>
</gene>
<dbReference type="EMBL" id="WSZM01000897">
    <property type="protein sequence ID" value="KAF4029065.1"/>
    <property type="molecule type" value="Genomic_DNA"/>
</dbReference>
<organism evidence="2 3">
    <name type="scientific">Phytophthora infestans</name>
    <name type="common">Potato late blight agent</name>
    <name type="synonym">Botrytis infestans</name>
    <dbReference type="NCBI Taxonomy" id="4787"/>
    <lineage>
        <taxon>Eukaryota</taxon>
        <taxon>Sar</taxon>
        <taxon>Stramenopiles</taxon>
        <taxon>Oomycota</taxon>
        <taxon>Peronosporomycetes</taxon>
        <taxon>Peronosporales</taxon>
        <taxon>Peronosporaceae</taxon>
        <taxon>Phytophthora</taxon>
    </lineage>
</organism>
<name>A0A833SJT5_PHYIN</name>
<dbReference type="InterPro" id="IPR036361">
    <property type="entry name" value="SAP_dom_sf"/>
</dbReference>
<evidence type="ECO:0000313" key="2">
    <source>
        <dbReference type="EMBL" id="KAF4029065.1"/>
    </source>
</evidence>
<sequence length="496" mass="55322">MSKRGMKSSEKGANKRKRLKILPSTYPSNSVESYTSATPLATISSLKKSADRVTRAHGSTVSLPSSKPAAPADPPLDLACATPFVQALRAPLSLPLLPPATPISDIHVYSSGRSGAELLGAIDSILSASPEDEMDPQSLVVTADVVPKVITPAKVTNWTVKNPGKVLPPKINDYKLWTVAQLRKECTERSLRLSRATSKQEQIRYLRLYDATKRAVEATVDEDILLEPGLRKTNNCFIRLMNIIFSDRFAERLARSDDTVTREQLDVGEVNDKSTFWKDVGVEFRRNTTDYNKLFDKTADNPRFGNVNPSMIVHHDDAKLYAMWKKGNAKYKKAQAKIFVSGQNSNDFYIFCDGNLDALYLKICTEVKPELEHYVNGGMHPEDEIDSLKLAVSRRITPTNKTAKWQNQVVSTVTRMADYLMGAPVTSSTASLSTRGTQDESQLIDRIAKLHQLIAQVKESQRKSEMDGATDPSLEASLLKYQQRLHRYENQLEAMD</sequence>
<comment type="caution">
    <text evidence="2">The sequence shown here is derived from an EMBL/GenBank/DDBJ whole genome shotgun (WGS) entry which is preliminary data.</text>
</comment>
<proteinExistence type="predicted"/>
<keyword evidence="3" id="KW-1185">Reference proteome</keyword>
<dbReference type="Proteomes" id="UP000602510">
    <property type="component" value="Unassembled WGS sequence"/>
</dbReference>
<dbReference type="Gene3D" id="1.10.720.30">
    <property type="entry name" value="SAP domain"/>
    <property type="match status" value="1"/>
</dbReference>
<reference evidence="2" key="1">
    <citation type="submission" date="2020-04" db="EMBL/GenBank/DDBJ databases">
        <title>Hybrid Assembly of Korean Phytophthora infestans isolates.</title>
        <authorList>
            <person name="Prokchorchik M."/>
            <person name="Lee Y."/>
            <person name="Seo J."/>
            <person name="Cho J.-H."/>
            <person name="Park Y.-E."/>
            <person name="Jang D.-C."/>
            <person name="Im J.-S."/>
            <person name="Choi J.-G."/>
            <person name="Park H.-J."/>
            <person name="Lee G.-B."/>
            <person name="Lee Y.-G."/>
            <person name="Hong S.-Y."/>
            <person name="Cho K."/>
            <person name="Sohn K.H."/>
        </authorList>
    </citation>
    <scope>NUCLEOTIDE SEQUENCE</scope>
    <source>
        <strain evidence="2">KR_1_A1</strain>
    </source>
</reference>
<dbReference type="AlphaFoldDB" id="A0A833SJT5"/>
<evidence type="ECO:0000313" key="3">
    <source>
        <dbReference type="Proteomes" id="UP000602510"/>
    </source>
</evidence>
<feature type="region of interest" description="Disordered" evidence="1">
    <location>
        <begin position="1"/>
        <end position="34"/>
    </location>
</feature>
<evidence type="ECO:0000256" key="1">
    <source>
        <dbReference type="SAM" id="MobiDB-lite"/>
    </source>
</evidence>
<feature type="compositionally biased region" description="Polar residues" evidence="1">
    <location>
        <begin position="25"/>
        <end position="34"/>
    </location>
</feature>